<feature type="compositionally biased region" description="Basic and acidic residues" evidence="5">
    <location>
        <begin position="351"/>
        <end position="364"/>
    </location>
</feature>
<feature type="compositionally biased region" description="Acidic residues" evidence="5">
    <location>
        <begin position="212"/>
        <end position="221"/>
    </location>
</feature>
<feature type="compositionally biased region" description="Basic residues" evidence="5">
    <location>
        <begin position="243"/>
        <end position="252"/>
    </location>
</feature>
<evidence type="ECO:0000256" key="3">
    <source>
        <dbReference type="ARBA" id="ARBA00022552"/>
    </source>
</evidence>
<dbReference type="PANTHER" id="PTHR13026:SF0">
    <property type="entry name" value="RIBOSOMAL RNA PROCESSING 1B"/>
    <property type="match status" value="1"/>
</dbReference>
<gene>
    <name evidence="6" type="ORF">CDL12_18813</name>
</gene>
<keyword evidence="4" id="KW-0539">Nucleus</keyword>
<evidence type="ECO:0000256" key="5">
    <source>
        <dbReference type="SAM" id="MobiDB-lite"/>
    </source>
</evidence>
<evidence type="ECO:0000256" key="1">
    <source>
        <dbReference type="ARBA" id="ARBA00004123"/>
    </source>
</evidence>
<dbReference type="GO" id="GO:0006364">
    <property type="term" value="P:rRNA processing"/>
    <property type="evidence" value="ECO:0007669"/>
    <property type="project" value="UniProtKB-KW"/>
</dbReference>
<name>A0A2G9GTQ3_9LAMI</name>
<feature type="compositionally biased region" description="Basic residues" evidence="5">
    <location>
        <begin position="452"/>
        <end position="463"/>
    </location>
</feature>
<dbReference type="Proteomes" id="UP000231279">
    <property type="component" value="Unassembled WGS sequence"/>
</dbReference>
<evidence type="ECO:0000256" key="2">
    <source>
        <dbReference type="ARBA" id="ARBA00006374"/>
    </source>
</evidence>
<protein>
    <submittedName>
        <fullName evidence="6">Uncharacterized protein</fullName>
    </submittedName>
</protein>
<dbReference type="InterPro" id="IPR010301">
    <property type="entry name" value="RRP1"/>
</dbReference>
<evidence type="ECO:0000313" key="6">
    <source>
        <dbReference type="EMBL" id="PIN08612.1"/>
    </source>
</evidence>
<keyword evidence="7" id="KW-1185">Reference proteome</keyword>
<dbReference type="OrthoDB" id="2019504at2759"/>
<sequence length="463" mass="51235">MKALFELMRLRKWDVDVLGEYFGVLENNGFLAEDKLQGNGVNYHVVSVFLEELKGVGFPVTKEVVDVILRPFFAVMMRSKDKILLGKVKSCLFDELVKMGKELLAKKKMGVDSDENDGDMLLGIVALRMGFSGRFYQVGSSADCIQGNRKVVLGLHEEFLKLEKDFESSGIEIAIPEYDNEAGAGDYDEVPQLIPIDYNAKNGNMEITTQEGAEDACNEDQPDNRIFKKNKKAKKGMDGDDKKRKKKKKKKEKKDDSGLSEINPPLEENGDLVTINGTKNLPSQSSSGNSASDDLGSDGTALALNETVILNLQKQFEKVADEKGLEGDEYSDFSDIPLTSTKHSKRKRRKTADGEEPNKNKTGDGEVEAAAMSVDKSAKKVRFAMKNNLVWKPQSPLPPESLRLPPSVTPRGSALKKGVPAGPIVEMPSVTKKMKKKKKKVQNRLKSATPVMKRRKKMQTGSA</sequence>
<organism evidence="6 7">
    <name type="scientific">Handroanthus impetiginosus</name>
    <dbReference type="NCBI Taxonomy" id="429701"/>
    <lineage>
        <taxon>Eukaryota</taxon>
        <taxon>Viridiplantae</taxon>
        <taxon>Streptophyta</taxon>
        <taxon>Embryophyta</taxon>
        <taxon>Tracheophyta</taxon>
        <taxon>Spermatophyta</taxon>
        <taxon>Magnoliopsida</taxon>
        <taxon>eudicotyledons</taxon>
        <taxon>Gunneridae</taxon>
        <taxon>Pentapetalae</taxon>
        <taxon>asterids</taxon>
        <taxon>lamiids</taxon>
        <taxon>Lamiales</taxon>
        <taxon>Bignoniaceae</taxon>
        <taxon>Crescentiina</taxon>
        <taxon>Tabebuia alliance</taxon>
        <taxon>Handroanthus</taxon>
    </lineage>
</organism>
<comment type="similarity">
    <text evidence="2">Belongs to the RRP1 family.</text>
</comment>
<reference evidence="7" key="1">
    <citation type="journal article" date="2018" name="Gigascience">
        <title>Genome assembly of the Pink Ipe (Handroanthus impetiginosus, Bignoniaceae), a highly valued, ecologically keystone Neotropical timber forest tree.</title>
        <authorList>
            <person name="Silva-Junior O.B."/>
            <person name="Grattapaglia D."/>
            <person name="Novaes E."/>
            <person name="Collevatti R.G."/>
        </authorList>
    </citation>
    <scope>NUCLEOTIDE SEQUENCE [LARGE SCALE GENOMIC DNA]</scope>
    <source>
        <strain evidence="7">cv. UFG-1</strain>
    </source>
</reference>
<dbReference type="EMBL" id="NKXS01003752">
    <property type="protein sequence ID" value="PIN08612.1"/>
    <property type="molecule type" value="Genomic_DNA"/>
</dbReference>
<evidence type="ECO:0000256" key="4">
    <source>
        <dbReference type="ARBA" id="ARBA00023242"/>
    </source>
</evidence>
<dbReference type="AlphaFoldDB" id="A0A2G9GTQ3"/>
<comment type="subcellular location">
    <subcellularLocation>
        <location evidence="1">Nucleus</location>
    </subcellularLocation>
</comment>
<dbReference type="STRING" id="429701.A0A2G9GTQ3"/>
<keyword evidence="3" id="KW-0698">rRNA processing</keyword>
<evidence type="ECO:0000313" key="7">
    <source>
        <dbReference type="Proteomes" id="UP000231279"/>
    </source>
</evidence>
<accession>A0A2G9GTQ3</accession>
<comment type="caution">
    <text evidence="6">The sequence shown here is derived from an EMBL/GenBank/DDBJ whole genome shotgun (WGS) entry which is preliminary data.</text>
</comment>
<feature type="compositionally biased region" description="Low complexity" evidence="5">
    <location>
        <begin position="283"/>
        <end position="298"/>
    </location>
</feature>
<feature type="compositionally biased region" description="Basic residues" evidence="5">
    <location>
        <begin position="432"/>
        <end position="443"/>
    </location>
</feature>
<dbReference type="GO" id="GO:0030688">
    <property type="term" value="C:preribosome, small subunit precursor"/>
    <property type="evidence" value="ECO:0007669"/>
    <property type="project" value="InterPro"/>
</dbReference>
<feature type="region of interest" description="Disordered" evidence="5">
    <location>
        <begin position="324"/>
        <end position="371"/>
    </location>
</feature>
<dbReference type="PANTHER" id="PTHR13026">
    <property type="entry name" value="NNP-1 PROTEIN NOVEL NUCLEAR PROTEIN 1 NOP52"/>
    <property type="match status" value="1"/>
</dbReference>
<proteinExistence type="inferred from homology"/>
<dbReference type="Pfam" id="PF05997">
    <property type="entry name" value="Nop52"/>
    <property type="match status" value="1"/>
</dbReference>
<dbReference type="GO" id="GO:0005634">
    <property type="term" value="C:nucleus"/>
    <property type="evidence" value="ECO:0007669"/>
    <property type="project" value="UniProtKB-SubCell"/>
</dbReference>
<feature type="region of interest" description="Disordered" evidence="5">
    <location>
        <begin position="391"/>
        <end position="463"/>
    </location>
</feature>
<feature type="region of interest" description="Disordered" evidence="5">
    <location>
        <begin position="211"/>
        <end position="298"/>
    </location>
</feature>